<protein>
    <recommendedName>
        <fullName evidence="1">Channel forming colicins domain-containing protein</fullName>
    </recommendedName>
</protein>
<sequence>MEWLAVSNFLSTTISRSYHFHPTTKAALEIEKRATLLAAKLLMASPANAMQELNRFAQSHTDGWKPLLISSENLIARAPTRYMSRRGGVMALPTSLTELLHHYIDDLIVYREGRGFAVNPDKLEAGSDGCLGISLRGETSTDGSAASSKLEFIPLRNLTRAIRQMNIVLHGTREAEELIGATSRQRLALIRLGLLRPLEGSTFVLSSEIDRFLRWLRDNSTLTMSLSSMVPLSELAPTGRMLLQRVMTAAIEGRVGFFRQSGDSARLDTCFITKSSLAALVR</sequence>
<accession>A0A1A9NAY8</accession>
<dbReference type="AlphaFoldDB" id="A0A1A9NAY8"/>
<dbReference type="GO" id="GO:0031640">
    <property type="term" value="P:killing of cells of another organism"/>
    <property type="evidence" value="ECO:0007669"/>
    <property type="project" value="InterPro"/>
</dbReference>
<proteinExistence type="predicted"/>
<dbReference type="EMBL" id="LXKA01000110">
    <property type="protein sequence ID" value="OAJ64112.1"/>
    <property type="molecule type" value="Genomic_DNA"/>
</dbReference>
<dbReference type="PROSITE" id="PS00276">
    <property type="entry name" value="CHANNEL_COLICIN"/>
    <property type="match status" value="1"/>
</dbReference>
<evidence type="ECO:0000313" key="3">
    <source>
        <dbReference type="Proteomes" id="UP000078116"/>
    </source>
</evidence>
<comment type="caution">
    <text evidence="2">The sequence shown here is derived from an EMBL/GenBank/DDBJ whole genome shotgun (WGS) entry which is preliminary data.</text>
</comment>
<dbReference type="Proteomes" id="UP000078116">
    <property type="component" value="Unassembled WGS sequence"/>
</dbReference>
<dbReference type="GO" id="GO:0016020">
    <property type="term" value="C:membrane"/>
    <property type="evidence" value="ECO:0007669"/>
    <property type="project" value="InterPro"/>
</dbReference>
<dbReference type="GO" id="GO:0050829">
    <property type="term" value="P:defense response to Gram-negative bacterium"/>
    <property type="evidence" value="ECO:0007669"/>
    <property type="project" value="InterPro"/>
</dbReference>
<reference evidence="2 3" key="1">
    <citation type="submission" date="2016-04" db="EMBL/GenBank/DDBJ databases">
        <title>Reclassification of Paraburkholderia panaciterrae (Farh et al. 2015) Dobritsa &amp; Samadpour 2016 as a later homotypic synonym of Paraburkholderia ginsengiterrae (Farh et al. 2015) Dobritsa &amp; Samadpour 2016.</title>
        <authorList>
            <person name="Dobritsa A.P."/>
            <person name="Kutumbaka K."/>
            <person name="Samadpour M."/>
        </authorList>
    </citation>
    <scope>NUCLEOTIDE SEQUENCE [LARGE SCALE GENOMIC DNA]</scope>
    <source>
        <strain evidence="2 3">DCY85</strain>
    </source>
</reference>
<gene>
    <name evidence="2" type="ORF">A6V37_01030</name>
</gene>
<dbReference type="InterPro" id="IPR000293">
    <property type="entry name" value="Channel_colicin_C"/>
</dbReference>
<feature type="domain" description="Channel forming colicins" evidence="1">
    <location>
        <begin position="61"/>
        <end position="72"/>
    </location>
</feature>
<evidence type="ECO:0000259" key="1">
    <source>
        <dbReference type="PROSITE" id="PS00276"/>
    </source>
</evidence>
<organism evidence="2 3">
    <name type="scientific">Paraburkholderia ginsengiterrae</name>
    <dbReference type="NCBI Taxonomy" id="1462993"/>
    <lineage>
        <taxon>Bacteria</taxon>
        <taxon>Pseudomonadati</taxon>
        <taxon>Pseudomonadota</taxon>
        <taxon>Betaproteobacteria</taxon>
        <taxon>Burkholderiales</taxon>
        <taxon>Burkholderiaceae</taxon>
        <taxon>Paraburkholderia</taxon>
    </lineage>
</organism>
<dbReference type="GO" id="GO:0140911">
    <property type="term" value="F:pore-forming activity"/>
    <property type="evidence" value="ECO:0007669"/>
    <property type="project" value="InterPro"/>
</dbReference>
<name>A0A1A9NAY8_9BURK</name>
<evidence type="ECO:0000313" key="2">
    <source>
        <dbReference type="EMBL" id="OAJ64112.1"/>
    </source>
</evidence>